<dbReference type="PANTHER" id="PTHR11527">
    <property type="entry name" value="HEAT-SHOCK PROTEIN 20 FAMILY MEMBER"/>
    <property type="match status" value="1"/>
</dbReference>
<keyword evidence="1 8" id="KW-0346">Stress response</keyword>
<feature type="chain" id="PRO_5002678549" evidence="5">
    <location>
        <begin position="28"/>
        <end position="193"/>
    </location>
</feature>
<dbReference type="EMBL" id="EF492881">
    <property type="protein sequence ID" value="ABP35941.1"/>
    <property type="molecule type" value="mRNA"/>
</dbReference>
<feature type="compositionally biased region" description="Basic and acidic residues" evidence="4">
    <location>
        <begin position="179"/>
        <end position="193"/>
    </location>
</feature>
<dbReference type="InterPro" id="IPR002068">
    <property type="entry name" value="A-crystallin/Hsp20_dom"/>
</dbReference>
<feature type="region of interest" description="Disordered" evidence="4">
    <location>
        <begin position="174"/>
        <end position="193"/>
    </location>
</feature>
<feature type="signal peptide" evidence="5">
    <location>
        <begin position="1"/>
        <end position="27"/>
    </location>
</feature>
<feature type="domain" description="CS" evidence="7">
    <location>
        <begin position="64"/>
        <end position="170"/>
    </location>
</feature>
<evidence type="ECO:0000256" key="5">
    <source>
        <dbReference type="SAM" id="SignalP"/>
    </source>
</evidence>
<dbReference type="InterPro" id="IPR007052">
    <property type="entry name" value="CS_dom"/>
</dbReference>
<evidence type="ECO:0000256" key="1">
    <source>
        <dbReference type="ARBA" id="ARBA00023016"/>
    </source>
</evidence>
<evidence type="ECO:0000256" key="4">
    <source>
        <dbReference type="SAM" id="MobiDB-lite"/>
    </source>
</evidence>
<dbReference type="AlphaFoldDB" id="A4ZX74"/>
<keyword evidence="5" id="KW-0732">Signal</keyword>
<dbReference type="Pfam" id="PF00011">
    <property type="entry name" value="HSP20"/>
    <property type="match status" value="1"/>
</dbReference>
<proteinExistence type="evidence at transcript level"/>
<dbReference type="InterPro" id="IPR031107">
    <property type="entry name" value="Small_HSP"/>
</dbReference>
<protein>
    <submittedName>
        <fullName evidence="8">Small heat shock protein</fullName>
    </submittedName>
</protein>
<dbReference type="CDD" id="cd06472">
    <property type="entry name" value="ACD_ScHsp26_like"/>
    <property type="match status" value="1"/>
</dbReference>
<dbReference type="InterPro" id="IPR008978">
    <property type="entry name" value="HSP20-like_chaperone"/>
</dbReference>
<gene>
    <name evidence="8" type="primary">hsp21.4</name>
</gene>
<name>A4ZX74_9ERIC</name>
<feature type="domain" description="SHSP" evidence="6">
    <location>
        <begin position="60"/>
        <end position="175"/>
    </location>
</feature>
<evidence type="ECO:0000256" key="2">
    <source>
        <dbReference type="PROSITE-ProRule" id="PRU00285"/>
    </source>
</evidence>
<organism evidence="8">
    <name type="scientific">Cyclamen persicum</name>
    <dbReference type="NCBI Taxonomy" id="87530"/>
    <lineage>
        <taxon>Eukaryota</taxon>
        <taxon>Viridiplantae</taxon>
        <taxon>Streptophyta</taxon>
        <taxon>Embryophyta</taxon>
        <taxon>Tracheophyta</taxon>
        <taxon>Spermatophyta</taxon>
        <taxon>Magnoliopsida</taxon>
        <taxon>eudicotyledons</taxon>
        <taxon>Gunneridae</taxon>
        <taxon>Pentapetalae</taxon>
        <taxon>asterids</taxon>
        <taxon>Ericales</taxon>
        <taxon>Primulaceae</taxon>
        <taxon>Cyclamen</taxon>
    </lineage>
</organism>
<dbReference type="SUPFAM" id="SSF49764">
    <property type="entry name" value="HSP20-like chaperones"/>
    <property type="match status" value="1"/>
</dbReference>
<dbReference type="PROSITE" id="PS01031">
    <property type="entry name" value="SHSP"/>
    <property type="match status" value="1"/>
</dbReference>
<dbReference type="Gene3D" id="2.60.40.790">
    <property type="match status" value="1"/>
</dbReference>
<comment type="similarity">
    <text evidence="2 3">Belongs to the small heat shock protein (HSP20) family.</text>
</comment>
<evidence type="ECO:0000256" key="3">
    <source>
        <dbReference type="RuleBase" id="RU003616"/>
    </source>
</evidence>
<dbReference type="PROSITE" id="PS51203">
    <property type="entry name" value="CS"/>
    <property type="match status" value="1"/>
</dbReference>
<reference evidence="8" key="1">
    <citation type="submission" date="2007-03" db="EMBL/GenBank/DDBJ databases">
        <title>Cloning of the hsp20 gene from Cyclamen persicum.</title>
        <authorList>
            <person name="Wang Y."/>
            <person name="Che Y."/>
            <person name="Hu B."/>
            <person name="Li R."/>
        </authorList>
    </citation>
    <scope>NUCLEOTIDE SEQUENCE</scope>
</reference>
<dbReference type="GO" id="GO:0006950">
    <property type="term" value="P:response to stress"/>
    <property type="evidence" value="ECO:0007669"/>
    <property type="project" value="UniProtKB-ARBA"/>
</dbReference>
<sequence>MSNTNVPGMCFVAVLSLLLFLAPRTSALMPYRAASLLDLIPSFEDPFRILEQGPLDIPKSPETVALARADWKETPTAHVVTVDVPGLGKGDVKIEVEDRVLRISGERKVEKEEDKESWHRVERAVGRFWRQFRMPGNADLERVKAHMENGVLVVTVPKLAEEKKTGPKVIGIEEGGAVEDVKATKSTSTKDEM</sequence>
<evidence type="ECO:0000259" key="6">
    <source>
        <dbReference type="PROSITE" id="PS01031"/>
    </source>
</evidence>
<evidence type="ECO:0000259" key="7">
    <source>
        <dbReference type="PROSITE" id="PS51203"/>
    </source>
</evidence>
<evidence type="ECO:0000313" key="8">
    <source>
        <dbReference type="EMBL" id="ABP35941.1"/>
    </source>
</evidence>
<accession>A4ZX74</accession>